<reference evidence="2" key="3">
    <citation type="submission" date="2025-09" db="UniProtKB">
        <authorList>
            <consortium name="Ensembl"/>
        </authorList>
    </citation>
    <scope>IDENTIFICATION</scope>
</reference>
<evidence type="ECO:0000313" key="2">
    <source>
        <dbReference type="Ensembl" id="ENSCSAVP00000006607.1"/>
    </source>
</evidence>
<proteinExistence type="predicted"/>
<dbReference type="InParanoid" id="H2YMQ5"/>
<dbReference type="Ensembl" id="ENSCSAVT00000006691.1">
    <property type="protein sequence ID" value="ENSCSAVP00000006607.1"/>
    <property type="gene ID" value="ENSCSAVG00000003961.1"/>
</dbReference>
<reference evidence="2" key="2">
    <citation type="submission" date="2025-08" db="UniProtKB">
        <authorList>
            <consortium name="Ensembl"/>
        </authorList>
    </citation>
    <scope>IDENTIFICATION</scope>
</reference>
<accession>H2YMQ5</accession>
<dbReference type="AlphaFoldDB" id="H2YMQ5"/>
<evidence type="ECO:0000313" key="3">
    <source>
        <dbReference type="Proteomes" id="UP000007875"/>
    </source>
</evidence>
<evidence type="ECO:0000256" key="1">
    <source>
        <dbReference type="SAM" id="SignalP"/>
    </source>
</evidence>
<sequence length="64" mass="7502">MDRRILLLFCLFLLQTASVQGWLLARRRATDARRRRYIPGIPLVGNQKPKEAQIQDINEILNLQ</sequence>
<feature type="chain" id="PRO_5003578701" evidence="1">
    <location>
        <begin position="22"/>
        <end position="64"/>
    </location>
</feature>
<dbReference type="Proteomes" id="UP000007875">
    <property type="component" value="Unassembled WGS sequence"/>
</dbReference>
<feature type="signal peptide" evidence="1">
    <location>
        <begin position="1"/>
        <end position="21"/>
    </location>
</feature>
<keyword evidence="1" id="KW-0732">Signal</keyword>
<keyword evidence="3" id="KW-1185">Reference proteome</keyword>
<organism evidence="2 3">
    <name type="scientific">Ciona savignyi</name>
    <name type="common">Pacific transparent sea squirt</name>
    <dbReference type="NCBI Taxonomy" id="51511"/>
    <lineage>
        <taxon>Eukaryota</taxon>
        <taxon>Metazoa</taxon>
        <taxon>Chordata</taxon>
        <taxon>Tunicata</taxon>
        <taxon>Ascidiacea</taxon>
        <taxon>Phlebobranchia</taxon>
        <taxon>Cionidae</taxon>
        <taxon>Ciona</taxon>
    </lineage>
</organism>
<reference evidence="3" key="1">
    <citation type="submission" date="2003-08" db="EMBL/GenBank/DDBJ databases">
        <authorList>
            <person name="Birren B."/>
            <person name="Nusbaum C."/>
            <person name="Abebe A."/>
            <person name="Abouelleil A."/>
            <person name="Adekoya E."/>
            <person name="Ait-zahra M."/>
            <person name="Allen N."/>
            <person name="Allen T."/>
            <person name="An P."/>
            <person name="Anderson M."/>
            <person name="Anderson S."/>
            <person name="Arachchi H."/>
            <person name="Armbruster J."/>
            <person name="Bachantsang P."/>
            <person name="Baldwin J."/>
            <person name="Barry A."/>
            <person name="Bayul T."/>
            <person name="Blitshsteyn B."/>
            <person name="Bloom T."/>
            <person name="Blye J."/>
            <person name="Boguslavskiy L."/>
            <person name="Borowsky M."/>
            <person name="Boukhgalter B."/>
            <person name="Brunache A."/>
            <person name="Butler J."/>
            <person name="Calixte N."/>
            <person name="Calvo S."/>
            <person name="Camarata J."/>
            <person name="Campo K."/>
            <person name="Chang J."/>
            <person name="Cheshatsang Y."/>
            <person name="Citroen M."/>
            <person name="Collymore A."/>
            <person name="Considine T."/>
            <person name="Cook A."/>
            <person name="Cooke P."/>
            <person name="Corum B."/>
            <person name="Cuomo C."/>
            <person name="David R."/>
            <person name="Dawoe T."/>
            <person name="Degray S."/>
            <person name="Dodge S."/>
            <person name="Dooley K."/>
            <person name="Dorje P."/>
            <person name="Dorjee K."/>
            <person name="Dorris L."/>
            <person name="Duffey N."/>
            <person name="Dupes A."/>
            <person name="Elkins T."/>
            <person name="Engels R."/>
            <person name="Erickson J."/>
            <person name="Farina A."/>
            <person name="Faro S."/>
            <person name="Ferreira P."/>
            <person name="Fischer H."/>
            <person name="Fitzgerald M."/>
            <person name="Foley K."/>
            <person name="Gage D."/>
            <person name="Galagan J."/>
            <person name="Gearin G."/>
            <person name="Gnerre S."/>
            <person name="Gnirke A."/>
            <person name="Goyette A."/>
            <person name="Graham J."/>
            <person name="Grandbois E."/>
            <person name="Gyaltsen K."/>
            <person name="Hafez N."/>
            <person name="Hagopian D."/>
            <person name="Hagos B."/>
            <person name="Hall J."/>
            <person name="Hatcher B."/>
            <person name="Heller A."/>
            <person name="Higgins H."/>
            <person name="Honan T."/>
            <person name="Horn A."/>
            <person name="Houde N."/>
            <person name="Hughes L."/>
            <person name="Hulme W."/>
            <person name="Husby E."/>
            <person name="Iliev I."/>
            <person name="Jaffe D."/>
            <person name="Jones C."/>
            <person name="Kamal M."/>
            <person name="Kamat A."/>
            <person name="Kamvysselis M."/>
            <person name="Karlsson E."/>
            <person name="Kells C."/>
            <person name="Kieu A."/>
            <person name="Kisner P."/>
            <person name="Kodira C."/>
            <person name="Kulbokas E."/>
            <person name="Labutti K."/>
            <person name="Lama D."/>
            <person name="Landers T."/>
            <person name="Leger J."/>
            <person name="Levine S."/>
            <person name="Lewis D."/>
            <person name="Lewis T."/>
            <person name="Lindblad-toh K."/>
            <person name="Liu X."/>
            <person name="Lokyitsang T."/>
            <person name="Lokyitsang Y."/>
            <person name="Lucien O."/>
            <person name="Lui A."/>
            <person name="Ma L.J."/>
            <person name="Mabbitt R."/>
            <person name="Macdonald J."/>
            <person name="Maclean C."/>
            <person name="Major J."/>
            <person name="Manning J."/>
            <person name="Marabella R."/>
            <person name="Maru K."/>
            <person name="Matthews C."/>
            <person name="Mauceli E."/>
            <person name="Mccarthy M."/>
            <person name="Mcdonough S."/>
            <person name="Mcghee T."/>
            <person name="Meldrim J."/>
            <person name="Meneus L."/>
            <person name="Mesirov J."/>
            <person name="Mihalev A."/>
            <person name="Mihova T."/>
            <person name="Mikkelsen T."/>
            <person name="Mlenga V."/>
            <person name="Moru K."/>
            <person name="Mozes J."/>
            <person name="Mulrain L."/>
            <person name="Munson G."/>
            <person name="Naylor J."/>
            <person name="Newes C."/>
            <person name="Nguyen C."/>
            <person name="Nguyen N."/>
            <person name="Nguyen T."/>
            <person name="Nicol R."/>
            <person name="Nielsen C."/>
            <person name="Nizzari M."/>
            <person name="Norbu C."/>
            <person name="Norbu N."/>
            <person name="O'donnell P."/>
            <person name="Okoawo O."/>
            <person name="O'leary S."/>
            <person name="Omotosho B."/>
            <person name="O'neill K."/>
            <person name="Osman S."/>
            <person name="Parker S."/>
            <person name="Perrin D."/>
            <person name="Phunkhang P."/>
            <person name="Piqani B."/>
            <person name="Purcell S."/>
            <person name="Rachupka T."/>
            <person name="Ramasamy U."/>
            <person name="Rameau R."/>
            <person name="Ray V."/>
            <person name="Raymond C."/>
            <person name="Retta R."/>
            <person name="Richardson S."/>
            <person name="Rise C."/>
            <person name="Rodriguez J."/>
            <person name="Rogers J."/>
            <person name="Rogov P."/>
            <person name="Rutman M."/>
            <person name="Schupbach R."/>
            <person name="Seaman C."/>
            <person name="Settipalli S."/>
            <person name="Sharpe T."/>
            <person name="Sheridan J."/>
            <person name="Sherpa N."/>
            <person name="Shi J."/>
            <person name="Smirnov S."/>
            <person name="Smith C."/>
            <person name="Sougnez C."/>
            <person name="Spencer B."/>
            <person name="Stalker J."/>
            <person name="Stange-thomann N."/>
            <person name="Stavropoulos S."/>
            <person name="Stetson K."/>
            <person name="Stone C."/>
            <person name="Stone S."/>
            <person name="Stubbs M."/>
            <person name="Talamas J."/>
            <person name="Tchuinga P."/>
            <person name="Tenzing P."/>
            <person name="Tesfaye S."/>
            <person name="Theodore J."/>
            <person name="Thoulutsang Y."/>
            <person name="Topham K."/>
            <person name="Towey S."/>
            <person name="Tsamla T."/>
            <person name="Tsomo N."/>
            <person name="Vallee D."/>
            <person name="Vassiliev H."/>
            <person name="Venkataraman V."/>
            <person name="Vinson J."/>
            <person name="Vo A."/>
            <person name="Wade C."/>
            <person name="Wang S."/>
            <person name="Wangchuk T."/>
            <person name="Wangdi T."/>
            <person name="Whittaker C."/>
            <person name="Wilkinson J."/>
            <person name="Wu Y."/>
            <person name="Wyman D."/>
            <person name="Yadav S."/>
            <person name="Yang S."/>
            <person name="Yang X."/>
            <person name="Yeager S."/>
            <person name="Yee E."/>
            <person name="Young G."/>
            <person name="Zainoun J."/>
            <person name="Zembeck L."/>
            <person name="Zimmer A."/>
            <person name="Zody M."/>
            <person name="Lander E."/>
        </authorList>
    </citation>
    <scope>NUCLEOTIDE SEQUENCE [LARGE SCALE GENOMIC DNA]</scope>
</reference>
<dbReference type="HOGENOM" id="CLU_2866979_0_0_1"/>
<protein>
    <submittedName>
        <fullName evidence="2">Uncharacterized protein</fullName>
    </submittedName>
</protein>
<name>H2YMQ5_CIOSA</name>